<evidence type="ECO:0000313" key="3">
    <source>
        <dbReference type="EMBL" id="NEU71624.1"/>
    </source>
</evidence>
<gene>
    <name evidence="3" type="ORF">PI95_003245</name>
</gene>
<name>A0A846H4R2_9CYAN</name>
<comment type="caution">
    <text evidence="3">The sequence shown here is derived from an EMBL/GenBank/DDBJ whole genome shotgun (WGS) entry which is preliminary data.</text>
</comment>
<feature type="signal peptide" evidence="1">
    <location>
        <begin position="1"/>
        <end position="27"/>
    </location>
</feature>
<evidence type="ECO:0000256" key="1">
    <source>
        <dbReference type="SAM" id="SignalP"/>
    </source>
</evidence>
<proteinExistence type="predicted"/>
<dbReference type="AlphaFoldDB" id="A0A846H4R2"/>
<dbReference type="NCBIfam" id="TIGR05002">
    <property type="entry name" value="NxxGxxAF_repeat"/>
    <property type="match status" value="4"/>
</dbReference>
<feature type="domain" description="Ice-binding protein C-terminal" evidence="2">
    <location>
        <begin position="358"/>
        <end position="381"/>
    </location>
</feature>
<dbReference type="Proteomes" id="UP000031549">
    <property type="component" value="Unassembled WGS sequence"/>
</dbReference>
<evidence type="ECO:0000313" key="4">
    <source>
        <dbReference type="Proteomes" id="UP000031549"/>
    </source>
</evidence>
<sequence length="390" mass="40659">MIAIKRLSVATAVGLALSLLVNSEAFAFTYTKIADSNDLFSKFGFYPAINNEGTVTFSADLDAGGSGIYIGSGENTSLIADSSGQFSSFFTPAIADTGIVAFKAALDEGGVGIYTGENTAPIAYSRVPAALGDLAINSKGIVTFSQILDQGVRAVLTNNDGINTTIADTSDTSPYSRFEGIAINSAGTVAFTAELKDRGRGIYSVNGGNTTTIADTNGDFDFLFNPAINNAGTVAFKGVLDKLAGEGIYTSDGQTLTKIADNSSVFDFFENPAINERGTVAFKGVLKGGGLGIYTGANPETDKVIALGDSLFGSTVTDLYFSNRGLNDKNQFAFYAKLADGRTGVFRADSDHQEPTTSVPEPGFALGLLTVGALGTVLRRKRDCRGGLPK</sequence>
<accession>A0A846H4R2</accession>
<protein>
    <submittedName>
        <fullName evidence="3">PEP-CTERM sorting domain-containing protein</fullName>
    </submittedName>
</protein>
<organism evidence="3 4">
    <name type="scientific">Hassallia byssoidea VB512170</name>
    <dbReference type="NCBI Taxonomy" id="1304833"/>
    <lineage>
        <taxon>Bacteria</taxon>
        <taxon>Bacillati</taxon>
        <taxon>Cyanobacteriota</taxon>
        <taxon>Cyanophyceae</taxon>
        <taxon>Nostocales</taxon>
        <taxon>Tolypothrichaceae</taxon>
        <taxon>Hassallia</taxon>
    </lineage>
</organism>
<keyword evidence="4" id="KW-1185">Reference proteome</keyword>
<dbReference type="Pfam" id="PF24251">
    <property type="entry name" value="DUF7453"/>
    <property type="match status" value="1"/>
</dbReference>
<dbReference type="RefSeq" id="WP_039752643.1">
    <property type="nucleotide sequence ID" value="NZ_JTCM02000004.1"/>
</dbReference>
<evidence type="ECO:0000259" key="2">
    <source>
        <dbReference type="Pfam" id="PF07589"/>
    </source>
</evidence>
<feature type="chain" id="PRO_5032349218" evidence="1">
    <location>
        <begin position="28"/>
        <end position="390"/>
    </location>
</feature>
<reference evidence="3 4" key="1">
    <citation type="journal article" date="2015" name="Genome Announc.">
        <title>Draft Genome Sequence of Cyanobacterium Hassallia byssoidea Strain VB512170, Isolated from Monuments in India.</title>
        <authorList>
            <person name="Singh D."/>
            <person name="Chandrababunaidu M.M."/>
            <person name="Panda A."/>
            <person name="Sen D."/>
            <person name="Bhattacharyya S."/>
            <person name="Adhikary S.P."/>
            <person name="Tripathy S."/>
        </authorList>
    </citation>
    <scope>NUCLEOTIDE SEQUENCE [LARGE SCALE GENOMIC DNA]</scope>
    <source>
        <strain evidence="3 4">VB512170</strain>
    </source>
</reference>
<dbReference type="Pfam" id="PF07589">
    <property type="entry name" value="PEP-CTERM"/>
    <property type="match status" value="1"/>
</dbReference>
<dbReference type="InterPro" id="IPR055876">
    <property type="entry name" value="DUF7453"/>
</dbReference>
<dbReference type="NCBIfam" id="TIGR02595">
    <property type="entry name" value="PEP_CTERM"/>
    <property type="match status" value="1"/>
</dbReference>
<dbReference type="EMBL" id="JTCM02000004">
    <property type="protein sequence ID" value="NEU71624.1"/>
    <property type="molecule type" value="Genomic_DNA"/>
</dbReference>
<dbReference type="InterPro" id="IPR013424">
    <property type="entry name" value="Ice-binding_C"/>
</dbReference>
<keyword evidence="1" id="KW-0732">Signal</keyword>